<gene>
    <name evidence="5" type="ORF">WICANDRAFT_82140</name>
</gene>
<reference evidence="5 6" key="1">
    <citation type="journal article" date="2016" name="Proc. Natl. Acad. Sci. U.S.A.">
        <title>Comparative genomics of biotechnologically important yeasts.</title>
        <authorList>
            <person name="Riley R."/>
            <person name="Haridas S."/>
            <person name="Wolfe K.H."/>
            <person name="Lopes M.R."/>
            <person name="Hittinger C.T."/>
            <person name="Goeker M."/>
            <person name="Salamov A.A."/>
            <person name="Wisecaver J.H."/>
            <person name="Long T.M."/>
            <person name="Calvey C.H."/>
            <person name="Aerts A.L."/>
            <person name="Barry K.W."/>
            <person name="Choi C."/>
            <person name="Clum A."/>
            <person name="Coughlan A.Y."/>
            <person name="Deshpande S."/>
            <person name="Douglass A.P."/>
            <person name="Hanson S.J."/>
            <person name="Klenk H.-P."/>
            <person name="LaButti K.M."/>
            <person name="Lapidus A."/>
            <person name="Lindquist E.A."/>
            <person name="Lipzen A.M."/>
            <person name="Meier-Kolthoff J.P."/>
            <person name="Ohm R.A."/>
            <person name="Otillar R.P."/>
            <person name="Pangilinan J.L."/>
            <person name="Peng Y."/>
            <person name="Rokas A."/>
            <person name="Rosa C.A."/>
            <person name="Scheuner C."/>
            <person name="Sibirny A.A."/>
            <person name="Slot J.C."/>
            <person name="Stielow J.B."/>
            <person name="Sun H."/>
            <person name="Kurtzman C.P."/>
            <person name="Blackwell M."/>
            <person name="Grigoriev I.V."/>
            <person name="Jeffries T.W."/>
        </authorList>
    </citation>
    <scope>NUCLEOTIDE SEQUENCE [LARGE SCALE GENOMIC DNA]</scope>
    <source>
        <strain evidence="6">ATCC 58044 / CBS 1984 / NCYC 433 / NRRL Y-366-8</strain>
    </source>
</reference>
<feature type="domain" description="PUM-HD" evidence="4">
    <location>
        <begin position="1"/>
        <end position="334"/>
    </location>
</feature>
<evidence type="ECO:0000313" key="6">
    <source>
        <dbReference type="Proteomes" id="UP000094112"/>
    </source>
</evidence>
<evidence type="ECO:0000313" key="5">
    <source>
        <dbReference type="EMBL" id="ODQ62006.1"/>
    </source>
</evidence>
<dbReference type="OrthoDB" id="668540at2759"/>
<evidence type="ECO:0000256" key="3">
    <source>
        <dbReference type="SAM" id="MobiDB-lite"/>
    </source>
</evidence>
<dbReference type="CDD" id="cd07920">
    <property type="entry name" value="Pumilio"/>
    <property type="match status" value="1"/>
</dbReference>
<dbReference type="PANTHER" id="PTHR12537">
    <property type="entry name" value="RNA BINDING PROTEIN PUMILIO-RELATED"/>
    <property type="match status" value="1"/>
</dbReference>
<sequence>MGQRRRGEDASKFANARLADFHGEIYSLCKDQHGCRFLQKQLDLNAEAATIIFDETHQHVIELMVDPFGNYLVQKLLEKVNDEQRITLVRNASPQFVSIALDPHGTRALQKLVDCINTQQEAEIIVKALSADVVSLSRDLNGNHVIQKCLQRLTPEDSQFIFDAAAKNCLEIATHRHGCCVLQRCLDHGSNEQCAELSLVISKFTVALSLDAFGNYVVQYVLAKNEKDAIAKIIEFVRSEIIKLSLHKFGSNVIEKCLRVSSLSSQLIDQLLNSEDDLVKLLNDPYGNYVLQTSLDVAKEKQFEQLSSLLRPLLPQVRNTPHGRRISARLQHSNDHVPITPAPTADETPANSATTTSD</sequence>
<dbReference type="GO" id="GO:0010608">
    <property type="term" value="P:post-transcriptional regulation of gene expression"/>
    <property type="evidence" value="ECO:0007669"/>
    <property type="project" value="TreeGrafter"/>
</dbReference>
<organism evidence="5 6">
    <name type="scientific">Wickerhamomyces anomalus (strain ATCC 58044 / CBS 1984 / NCYC 433 / NRRL Y-366-8)</name>
    <name type="common">Yeast</name>
    <name type="synonym">Hansenula anomala</name>
    <dbReference type="NCBI Taxonomy" id="683960"/>
    <lineage>
        <taxon>Eukaryota</taxon>
        <taxon>Fungi</taxon>
        <taxon>Dikarya</taxon>
        <taxon>Ascomycota</taxon>
        <taxon>Saccharomycotina</taxon>
        <taxon>Saccharomycetes</taxon>
        <taxon>Phaffomycetales</taxon>
        <taxon>Wickerhamomycetaceae</taxon>
        <taxon>Wickerhamomyces</taxon>
    </lineage>
</organism>
<dbReference type="GO" id="GO:0003729">
    <property type="term" value="F:mRNA binding"/>
    <property type="evidence" value="ECO:0007669"/>
    <property type="project" value="TreeGrafter"/>
</dbReference>
<accession>A0A1E3P9C0</accession>
<dbReference type="RefSeq" id="XP_019041213.1">
    <property type="nucleotide sequence ID" value="XM_019185340.1"/>
</dbReference>
<dbReference type="FunFam" id="1.25.10.10:FF:000237">
    <property type="entry name" value="Pumilio homolog 9"/>
    <property type="match status" value="1"/>
</dbReference>
<feature type="repeat" description="Pumilio" evidence="2">
    <location>
        <begin position="91"/>
        <end position="127"/>
    </location>
</feature>
<proteinExistence type="predicted"/>
<name>A0A1E3P9C0_WICAA</name>
<dbReference type="Gene3D" id="1.25.10.10">
    <property type="entry name" value="Leucine-rich Repeat Variant"/>
    <property type="match status" value="1"/>
</dbReference>
<evidence type="ECO:0000259" key="4">
    <source>
        <dbReference type="PROSITE" id="PS50303"/>
    </source>
</evidence>
<dbReference type="EMBL" id="KV454208">
    <property type="protein sequence ID" value="ODQ62006.1"/>
    <property type="molecule type" value="Genomic_DNA"/>
</dbReference>
<dbReference type="InterPro" id="IPR001313">
    <property type="entry name" value="Pumilio_RNA-bd_rpt"/>
</dbReference>
<dbReference type="Proteomes" id="UP000094112">
    <property type="component" value="Unassembled WGS sequence"/>
</dbReference>
<dbReference type="GO" id="GO:0005737">
    <property type="term" value="C:cytoplasm"/>
    <property type="evidence" value="ECO:0007669"/>
    <property type="project" value="TreeGrafter"/>
</dbReference>
<feature type="repeat" description="Pumilio" evidence="2">
    <location>
        <begin position="198"/>
        <end position="235"/>
    </location>
</feature>
<dbReference type="AlphaFoldDB" id="A0A1E3P9C0"/>
<dbReference type="GeneID" id="30202586"/>
<feature type="compositionally biased region" description="Polar residues" evidence="3">
    <location>
        <begin position="349"/>
        <end position="358"/>
    </location>
</feature>
<evidence type="ECO:0000256" key="2">
    <source>
        <dbReference type="PROSITE-ProRule" id="PRU00317"/>
    </source>
</evidence>
<feature type="repeat" description="Pumilio" evidence="2">
    <location>
        <begin position="128"/>
        <end position="163"/>
    </location>
</feature>
<keyword evidence="1" id="KW-0677">Repeat</keyword>
<feature type="repeat" description="Pumilio" evidence="2">
    <location>
        <begin position="270"/>
        <end position="308"/>
    </location>
</feature>
<protein>
    <recommendedName>
        <fullName evidence="4">PUM-HD domain-containing protein</fullName>
    </recommendedName>
</protein>
<dbReference type="SMART" id="SM00025">
    <property type="entry name" value="Pumilio"/>
    <property type="match status" value="8"/>
</dbReference>
<dbReference type="PROSITE" id="PS50303">
    <property type="entry name" value="PUM_HD"/>
    <property type="match status" value="1"/>
</dbReference>
<dbReference type="InterPro" id="IPR011989">
    <property type="entry name" value="ARM-like"/>
</dbReference>
<dbReference type="InterPro" id="IPR033133">
    <property type="entry name" value="PUM-HD"/>
</dbReference>
<keyword evidence="6" id="KW-1185">Reference proteome</keyword>
<feature type="repeat" description="Pumilio" evidence="2">
    <location>
        <begin position="55"/>
        <end position="90"/>
    </location>
</feature>
<feature type="region of interest" description="Disordered" evidence="3">
    <location>
        <begin position="330"/>
        <end position="358"/>
    </location>
</feature>
<dbReference type="InterPro" id="IPR016024">
    <property type="entry name" value="ARM-type_fold"/>
</dbReference>
<dbReference type="PANTHER" id="PTHR12537:SF13">
    <property type="entry name" value="PUMILIO HOMOLOGY DOMAIN FAMILY MEMBER 4"/>
    <property type="match status" value="1"/>
</dbReference>
<dbReference type="InterPro" id="IPR033712">
    <property type="entry name" value="Pumilio_RNA-bd"/>
</dbReference>
<evidence type="ECO:0000256" key="1">
    <source>
        <dbReference type="ARBA" id="ARBA00022737"/>
    </source>
</evidence>
<dbReference type="Pfam" id="PF00806">
    <property type="entry name" value="PUF"/>
    <property type="match status" value="8"/>
</dbReference>
<dbReference type="STRING" id="683960.A0A1E3P9C0"/>
<dbReference type="PROSITE" id="PS50302">
    <property type="entry name" value="PUM"/>
    <property type="match status" value="5"/>
</dbReference>
<dbReference type="SUPFAM" id="SSF48371">
    <property type="entry name" value="ARM repeat"/>
    <property type="match status" value="1"/>
</dbReference>
<dbReference type="GO" id="GO:0010629">
    <property type="term" value="P:negative regulation of gene expression"/>
    <property type="evidence" value="ECO:0007669"/>
    <property type="project" value="UniProtKB-ARBA"/>
</dbReference>